<dbReference type="HOGENOM" id="CLU_943718_0_0_1"/>
<name>A0A067NCY2_PLEO1</name>
<evidence type="ECO:0000256" key="1">
    <source>
        <dbReference type="SAM" id="SignalP"/>
    </source>
</evidence>
<dbReference type="InParanoid" id="A0A067NCY2"/>
<gene>
    <name evidence="2" type="ORF">PLEOSDRAFT_161784</name>
</gene>
<keyword evidence="1" id="KW-0732">Signal</keyword>
<dbReference type="AlphaFoldDB" id="A0A067NCY2"/>
<dbReference type="EMBL" id="KL198015">
    <property type="protein sequence ID" value="KDQ21982.1"/>
    <property type="molecule type" value="Genomic_DNA"/>
</dbReference>
<reference evidence="3" key="1">
    <citation type="journal article" date="2014" name="Proc. Natl. Acad. Sci. U.S.A.">
        <title>Extensive sampling of basidiomycete genomes demonstrates inadequacy of the white-rot/brown-rot paradigm for wood decay fungi.</title>
        <authorList>
            <person name="Riley R."/>
            <person name="Salamov A.A."/>
            <person name="Brown D.W."/>
            <person name="Nagy L.G."/>
            <person name="Floudas D."/>
            <person name="Held B.W."/>
            <person name="Levasseur A."/>
            <person name="Lombard V."/>
            <person name="Morin E."/>
            <person name="Otillar R."/>
            <person name="Lindquist E.A."/>
            <person name="Sun H."/>
            <person name="LaButti K.M."/>
            <person name="Schmutz J."/>
            <person name="Jabbour D."/>
            <person name="Luo H."/>
            <person name="Baker S.E."/>
            <person name="Pisabarro A.G."/>
            <person name="Walton J.D."/>
            <person name="Blanchette R.A."/>
            <person name="Henrissat B."/>
            <person name="Martin F."/>
            <person name="Cullen D."/>
            <person name="Hibbett D.S."/>
            <person name="Grigoriev I.V."/>
        </authorList>
    </citation>
    <scope>NUCLEOTIDE SEQUENCE [LARGE SCALE GENOMIC DNA]</scope>
    <source>
        <strain evidence="3">PC15</strain>
    </source>
</reference>
<evidence type="ECO:0000313" key="2">
    <source>
        <dbReference type="EMBL" id="KDQ21982.1"/>
    </source>
</evidence>
<evidence type="ECO:0000313" key="3">
    <source>
        <dbReference type="Proteomes" id="UP000027073"/>
    </source>
</evidence>
<feature type="chain" id="PRO_5001642031" evidence="1">
    <location>
        <begin position="22"/>
        <end position="295"/>
    </location>
</feature>
<dbReference type="VEuPathDB" id="FungiDB:PLEOSDRAFT_161784"/>
<feature type="signal peptide" evidence="1">
    <location>
        <begin position="1"/>
        <end position="21"/>
    </location>
</feature>
<accession>A0A067NCY2</accession>
<proteinExistence type="predicted"/>
<dbReference type="Proteomes" id="UP000027073">
    <property type="component" value="Unassembled WGS sequence"/>
</dbReference>
<sequence length="295" mass="32693">MGSSLRAAIIVAFCLSQIVSAAPVADAALNELNSRADASCSIADRLLIVLLLIYHGDHITGTLLPSTDATEAQRGSLEQRIHVAEAAEATKYGVYQARIGLLQRVRTVAIQNMVVAKQAQLQDRRTRLRAARLQEAQAGRRVTEAQTLPPAHVNKQVPILPFNMRSANPGALKMWHTMHEAAGAHHYHAQSARKLVQAVNDLNNLLAQPQIDKNRLHELTVRLREARIEEQTADRFHSDKMLSRRWRCNRMAASALGSKITVPHLQSPARRRPLRLLSSISISLLCTGPLFYSPM</sequence>
<protein>
    <submittedName>
        <fullName evidence="2">Uncharacterized protein</fullName>
    </submittedName>
</protein>
<organism evidence="2 3">
    <name type="scientific">Pleurotus ostreatus (strain PC15)</name>
    <name type="common">Oyster mushroom</name>
    <dbReference type="NCBI Taxonomy" id="1137138"/>
    <lineage>
        <taxon>Eukaryota</taxon>
        <taxon>Fungi</taxon>
        <taxon>Dikarya</taxon>
        <taxon>Basidiomycota</taxon>
        <taxon>Agaricomycotina</taxon>
        <taxon>Agaricomycetes</taxon>
        <taxon>Agaricomycetidae</taxon>
        <taxon>Agaricales</taxon>
        <taxon>Pleurotineae</taxon>
        <taxon>Pleurotaceae</taxon>
        <taxon>Pleurotus</taxon>
    </lineage>
</organism>